<dbReference type="Proteomes" id="UP000076486">
    <property type="component" value="Unassembled WGS sequence"/>
</dbReference>
<evidence type="ECO:0000313" key="2">
    <source>
        <dbReference type="EMBL" id="KZN60127.1"/>
    </source>
</evidence>
<feature type="chain" id="PRO_5007888469" evidence="1">
    <location>
        <begin position="19"/>
        <end position="135"/>
    </location>
</feature>
<name>A0A167IVI1_9GAMM</name>
<reference evidence="2 3" key="1">
    <citation type="submission" date="2013-07" db="EMBL/GenBank/DDBJ databases">
        <title>Comparative Genomic and Metabolomic Analysis of Twelve Strains of Pseudoalteromonas luteoviolacea.</title>
        <authorList>
            <person name="Vynne N.G."/>
            <person name="Mansson M."/>
            <person name="Gram L."/>
        </authorList>
    </citation>
    <scope>NUCLEOTIDE SEQUENCE [LARGE SCALE GENOMIC DNA]</scope>
    <source>
        <strain evidence="2 3">CPMOR-1</strain>
    </source>
</reference>
<proteinExistence type="predicted"/>
<feature type="signal peptide" evidence="1">
    <location>
        <begin position="1"/>
        <end position="18"/>
    </location>
</feature>
<sequence length="135" mass="15165">MKYLLSFTLLLISLSALSKEKPYSIDSYLPQISLNEFYKEDNIRPKKSDFKINSTLAMSTEDGNRAVLLNIENLSSGRRILEPEQIIVLYASGEVQTLTSLPKKVIVDGYEAINLTIELGHNIYPVISVLTTNNI</sequence>
<comment type="caution">
    <text evidence="2">The sequence shown here is derived from an EMBL/GenBank/DDBJ whole genome shotgun (WGS) entry which is preliminary data.</text>
</comment>
<dbReference type="AlphaFoldDB" id="A0A167IVI1"/>
<dbReference type="PATRIC" id="fig|1365248.3.peg.4007"/>
<evidence type="ECO:0000256" key="1">
    <source>
        <dbReference type="SAM" id="SignalP"/>
    </source>
</evidence>
<accession>A0A167IVI1</accession>
<keyword evidence="1" id="KW-0732">Signal</keyword>
<dbReference type="EMBL" id="AUYC01000046">
    <property type="protein sequence ID" value="KZN60127.1"/>
    <property type="molecule type" value="Genomic_DNA"/>
</dbReference>
<organism evidence="2 3">
    <name type="scientific">Pseudoalteromonas luteoviolacea CPMOR-1</name>
    <dbReference type="NCBI Taxonomy" id="1365248"/>
    <lineage>
        <taxon>Bacteria</taxon>
        <taxon>Pseudomonadati</taxon>
        <taxon>Pseudomonadota</taxon>
        <taxon>Gammaproteobacteria</taxon>
        <taxon>Alteromonadales</taxon>
        <taxon>Pseudoalteromonadaceae</taxon>
        <taxon>Pseudoalteromonas</taxon>
    </lineage>
</organism>
<dbReference type="RefSeq" id="WP_063369265.1">
    <property type="nucleotide sequence ID" value="NZ_AUYC01000046.1"/>
</dbReference>
<gene>
    <name evidence="2" type="ORF">N473_24425</name>
</gene>
<protein>
    <submittedName>
        <fullName evidence="2">Uncharacterized protein</fullName>
    </submittedName>
</protein>
<evidence type="ECO:0000313" key="3">
    <source>
        <dbReference type="Proteomes" id="UP000076486"/>
    </source>
</evidence>